<dbReference type="AlphaFoldDB" id="A0A1M7UC54"/>
<dbReference type="OrthoDB" id="9794322at2"/>
<dbReference type="EMBL" id="LT670849">
    <property type="protein sequence ID" value="SHN80526.1"/>
    <property type="molecule type" value="Genomic_DNA"/>
</dbReference>
<evidence type="ECO:0000259" key="5">
    <source>
        <dbReference type="Pfam" id="PF01011"/>
    </source>
</evidence>
<dbReference type="RefSeq" id="WP_072820997.1">
    <property type="nucleotide sequence ID" value="NZ_LT670849.1"/>
</dbReference>
<dbReference type="InterPro" id="IPR011047">
    <property type="entry name" value="Quinoprotein_ADH-like_sf"/>
</dbReference>
<dbReference type="SUPFAM" id="SSF50998">
    <property type="entry name" value="Quinoprotein alcohol dehydrogenase-like"/>
    <property type="match status" value="1"/>
</dbReference>
<feature type="domain" description="Pyrrolo-quinoline quinone repeat" evidence="5">
    <location>
        <begin position="64"/>
        <end position="396"/>
    </location>
</feature>
<evidence type="ECO:0000313" key="6">
    <source>
        <dbReference type="EMBL" id="SHN80526.1"/>
    </source>
</evidence>
<feature type="domain" description="Pyrrolo-quinoline quinone repeat" evidence="5">
    <location>
        <begin position="479"/>
        <end position="547"/>
    </location>
</feature>
<keyword evidence="4" id="KW-0732">Signal</keyword>
<keyword evidence="3" id="KW-0560">Oxidoreductase</keyword>
<comment type="similarity">
    <text evidence="2">Belongs to the bacterial PQQ dehydrogenase family.</text>
</comment>
<reference evidence="7" key="1">
    <citation type="submission" date="2016-11" db="EMBL/GenBank/DDBJ databases">
        <authorList>
            <person name="Varghese N."/>
            <person name="Submissions S."/>
        </authorList>
    </citation>
    <scope>NUCLEOTIDE SEQUENCE [LARGE SCALE GENOMIC DNA]</scope>
    <source>
        <strain evidence="7">GAS401</strain>
    </source>
</reference>
<protein>
    <submittedName>
        <fullName evidence="6">PQQ-dependent dehydrogenase, methanol/ethanol family</fullName>
    </submittedName>
</protein>
<proteinExistence type="inferred from homology"/>
<evidence type="ECO:0000256" key="1">
    <source>
        <dbReference type="ARBA" id="ARBA00001931"/>
    </source>
</evidence>
<name>A0A1M7UC54_9BRAD</name>
<evidence type="ECO:0000256" key="3">
    <source>
        <dbReference type="ARBA" id="ARBA00023002"/>
    </source>
</evidence>
<dbReference type="InterPro" id="IPR018391">
    <property type="entry name" value="PQQ_b-propeller_rpt"/>
</dbReference>
<evidence type="ECO:0000256" key="4">
    <source>
        <dbReference type="SAM" id="SignalP"/>
    </source>
</evidence>
<sequence>MKYVRGLTAGFAIIGSFALLSATADAQEVKQEGKAALGNAKVAPVTQQQLNSADKNAKDFLLTNGNYAQTRFYPAKQISRDNVKHLHVAWIFQTDVKESLETSPIVVDGVMFVTTSFSHVYALDAKTGQQLWHYNHKMGPITTFCCGPNNRGVQVLGDKVYLATLDSKLVALNAKNGEVVWRTDIADPELGYSETMAPTVIKDKVLIGTNGGEYGIRGFVRAYDANTGKQIWNFNTIPDSTVGVWATKDATGRDMHRDIQAEKDQLAKTGDPSAKLGGGVWQNPSVDLATNRIYFVVGNPSPDLDGSNRPGDNLYTNSLVSLDLDTGKYVCHFQYIAHDVWDLDAVSPTVLVDVKDKNGKTIPGVLHAGKTGHVYVHDRKDCSLIRFSEAMVPQENMWVLPTKDGARMLPGANGGVEWSPIATDPGQSLAYAINLHQPMTYHVENSPYPNGKLWLGGAFKVIPTETQSGNITAVNYDSGKIKWQVKTPEPMIGGILATAGGLVFTGESNGKFAAYDSSNGKELWSFRAGAGVNAPPSSYVVGNKQYVVVGAGGNVQVDSKRGNNIIAFSLD</sequence>
<comment type="cofactor">
    <cofactor evidence="1">
        <name>pyrroloquinoline quinone</name>
        <dbReference type="ChEBI" id="CHEBI:58442"/>
    </cofactor>
</comment>
<accession>A0A1M7UC54</accession>
<feature type="signal peptide" evidence="4">
    <location>
        <begin position="1"/>
        <end position="26"/>
    </location>
</feature>
<dbReference type="Gene3D" id="2.140.10.10">
    <property type="entry name" value="Quinoprotein alcohol dehydrogenase-like superfamily"/>
    <property type="match status" value="1"/>
</dbReference>
<dbReference type="Pfam" id="PF01011">
    <property type="entry name" value="PQQ"/>
    <property type="match status" value="2"/>
</dbReference>
<dbReference type="InterPro" id="IPR002372">
    <property type="entry name" value="PQQ_rpt_dom"/>
</dbReference>
<gene>
    <name evidence="6" type="ORF">SAMN05444170_4403</name>
</gene>
<dbReference type="Proteomes" id="UP000184096">
    <property type="component" value="Chromosome I"/>
</dbReference>
<organism evidence="6 7">
    <name type="scientific">Bradyrhizobium erythrophlei</name>
    <dbReference type="NCBI Taxonomy" id="1437360"/>
    <lineage>
        <taxon>Bacteria</taxon>
        <taxon>Pseudomonadati</taxon>
        <taxon>Pseudomonadota</taxon>
        <taxon>Alphaproteobacteria</taxon>
        <taxon>Hyphomicrobiales</taxon>
        <taxon>Nitrobacteraceae</taxon>
        <taxon>Bradyrhizobium</taxon>
    </lineage>
</organism>
<dbReference type="GO" id="GO:0016491">
    <property type="term" value="F:oxidoreductase activity"/>
    <property type="evidence" value="ECO:0007669"/>
    <property type="project" value="UniProtKB-KW"/>
</dbReference>
<keyword evidence="7" id="KW-1185">Reference proteome</keyword>
<dbReference type="SMART" id="SM00564">
    <property type="entry name" value="PQQ"/>
    <property type="match status" value="5"/>
</dbReference>
<feature type="chain" id="PRO_5012025890" evidence="4">
    <location>
        <begin position="27"/>
        <end position="571"/>
    </location>
</feature>
<evidence type="ECO:0000256" key="2">
    <source>
        <dbReference type="ARBA" id="ARBA00008156"/>
    </source>
</evidence>
<evidence type="ECO:0000313" key="7">
    <source>
        <dbReference type="Proteomes" id="UP000184096"/>
    </source>
</evidence>
<dbReference type="PANTHER" id="PTHR32303">
    <property type="entry name" value="QUINOPROTEIN ALCOHOL DEHYDROGENASE (CYTOCHROME C)"/>
    <property type="match status" value="1"/>
</dbReference>